<sequence>MNIHRTRLSFIIAVFLAFFAWNIAQADTSFSGTIAGDITWTKANGPYVTSGVSIPLGSSLTIEPGAIVKAAEMSNPFTVDGTLIIGRADNEPVIITSLKDDSAGGDTNGDGSTSAPQTGDWNTMVFNSWSMGTVTNTVIRYGGASPYNPWSGGSYMNPLITNNGGTLTLDHVTLSWGGNDGLTQVAGSAAITNSTFANFGRNGVTAHHSTLTVMDSNFNTLTEGISVSTGATFVVGNNTFAHISSRKAIAVDGSSIHFMSHGGNTGEGAISLGLSLEEDLVLPGDGLPYVPRYLTVPYGFTLNILPGAIIKMRPDVIIPVDGILNVGSSTSTDEVVITSITDDSLGGDTNGDGDATLPHAGEWRSIVFNPGSTGRIENARILYGGYDWLSAIKNNGGTLTLDRVELARSGNFGLLQLGGRATVVDSEIASSTLYGIWISNGTFAIHRSGIHDNPSYGLYNGSAISIDATDNYWGDPSGPTHPSNPGGTGDRVSDNVDFGNFTSCNPLATEGPDLCVSNVLFLPGIEASRLYAYDDPNCWFINCENQLWEPNRNDDVRKLYLDANGKSTAAFDIYTRDVIGEINVTGSNIYKSFSTRMDNLKSEHIINDWEAVPYDWRLSLSDILSSGKKENGNISYNKATSSPYIIQELRRLAATSKTGRVTIVAHSNGGLVAKKLTQLLGADAPKLIDKMIFVAVPQVGTPAAIAASLHGYDQDHLFGLITLNSVARTFASTSPMLYHLLPSAGYFNDVRTPVVTFDPATLSDWATRYGENINSEITLRAFLTDSYGRADSQSTDIARPIQLNDGLFSDAEVLHTNLDSWAPPPGVKLIQIAGWGVPKTVSGINYTQKTSQFCLPGAGCLPPSTSFETGMNFTIDGDGTVLIPSALWTSTSTGAINYWVNLRAYNRDHFVNTLGGFFSFDHSRILEVDGLNNFISDLLTNIKKPLSEYSYLSVETPTSTDMRLVYSLHSPLTLDLYDEKGRHTGVSTTTGQVEEQIPGTYYTEVGDAKYLFTDTNLVGKIIMNGYATGTFTFSAQELAGDTLIASTTWKDVPTMPTTSVVLNITSDIATISSMFIDEDGDGTTDITLAPKLNDTVTIPRPPSYLFSGFLQPINDTSVWPGLTSSVFKGGSTIPVRFQLKDAGGNLVQASAVPLWLPPEQVSPMNASTNEVASINTSTNGTTYRWDTADQQYIYDWSTKGLLAGYWYRISAKLDDGATYSVVVWVR</sequence>
<organism evidence="3 4">
    <name type="scientific">Candidatus Lloydbacteria bacterium RIFCSPLOWO2_01_FULL_50_20</name>
    <dbReference type="NCBI Taxonomy" id="1798665"/>
    <lineage>
        <taxon>Bacteria</taxon>
        <taxon>Candidatus Lloydiibacteriota</taxon>
    </lineage>
</organism>
<dbReference type="GO" id="GO:0008374">
    <property type="term" value="F:O-acyltransferase activity"/>
    <property type="evidence" value="ECO:0007669"/>
    <property type="project" value="InterPro"/>
</dbReference>
<evidence type="ECO:0000313" key="4">
    <source>
        <dbReference type="Proteomes" id="UP000178534"/>
    </source>
</evidence>
<dbReference type="PANTHER" id="PTHR11440">
    <property type="entry name" value="LECITHIN-CHOLESTEROL ACYLTRANSFERASE-RELATED"/>
    <property type="match status" value="1"/>
</dbReference>
<evidence type="ECO:0000256" key="2">
    <source>
        <dbReference type="SAM" id="SignalP"/>
    </source>
</evidence>
<dbReference type="InterPro" id="IPR003386">
    <property type="entry name" value="LACT/PDAT_acylTrfase"/>
</dbReference>
<dbReference type="GO" id="GO:0006629">
    <property type="term" value="P:lipid metabolic process"/>
    <property type="evidence" value="ECO:0007669"/>
    <property type="project" value="InterPro"/>
</dbReference>
<dbReference type="Pfam" id="PF02450">
    <property type="entry name" value="LCAT"/>
    <property type="match status" value="1"/>
</dbReference>
<name>A0A1G2DCU9_9BACT</name>
<feature type="region of interest" description="Disordered" evidence="1">
    <location>
        <begin position="99"/>
        <end position="119"/>
    </location>
</feature>
<dbReference type="EMBL" id="MHLP01000037">
    <property type="protein sequence ID" value="OGZ11436.1"/>
    <property type="molecule type" value="Genomic_DNA"/>
</dbReference>
<gene>
    <name evidence="3" type="ORF">A2942_04280</name>
</gene>
<evidence type="ECO:0008006" key="5">
    <source>
        <dbReference type="Google" id="ProtNLM"/>
    </source>
</evidence>
<dbReference type="SUPFAM" id="SSF53474">
    <property type="entry name" value="alpha/beta-Hydrolases"/>
    <property type="match status" value="1"/>
</dbReference>
<dbReference type="STRING" id="1798665.A2942_04280"/>
<feature type="chain" id="PRO_5009582517" description="Right handed beta helix domain-containing protein" evidence="2">
    <location>
        <begin position="27"/>
        <end position="1226"/>
    </location>
</feature>
<accession>A0A1G2DCU9</accession>
<dbReference type="Proteomes" id="UP000178534">
    <property type="component" value="Unassembled WGS sequence"/>
</dbReference>
<dbReference type="NCBIfam" id="NF038114">
    <property type="entry name" value="rightmost"/>
    <property type="match status" value="1"/>
</dbReference>
<comment type="caution">
    <text evidence="3">The sequence shown here is derived from an EMBL/GenBank/DDBJ whole genome shotgun (WGS) entry which is preliminary data.</text>
</comment>
<dbReference type="Gene3D" id="3.40.50.1820">
    <property type="entry name" value="alpha/beta hydrolase"/>
    <property type="match status" value="1"/>
</dbReference>
<feature type="compositionally biased region" description="Polar residues" evidence="1">
    <location>
        <begin position="109"/>
        <end position="119"/>
    </location>
</feature>
<proteinExistence type="predicted"/>
<dbReference type="AlphaFoldDB" id="A0A1G2DCU9"/>
<feature type="region of interest" description="Disordered" evidence="1">
    <location>
        <begin position="473"/>
        <end position="492"/>
    </location>
</feature>
<protein>
    <recommendedName>
        <fullName evidence="5">Right handed beta helix domain-containing protein</fullName>
    </recommendedName>
</protein>
<dbReference type="InterPro" id="IPR029058">
    <property type="entry name" value="AB_hydrolase_fold"/>
</dbReference>
<feature type="signal peptide" evidence="2">
    <location>
        <begin position="1"/>
        <end position="26"/>
    </location>
</feature>
<evidence type="ECO:0000313" key="3">
    <source>
        <dbReference type="EMBL" id="OGZ11436.1"/>
    </source>
</evidence>
<reference evidence="3 4" key="1">
    <citation type="journal article" date="2016" name="Nat. Commun.">
        <title>Thousands of microbial genomes shed light on interconnected biogeochemical processes in an aquifer system.</title>
        <authorList>
            <person name="Anantharaman K."/>
            <person name="Brown C.T."/>
            <person name="Hug L.A."/>
            <person name="Sharon I."/>
            <person name="Castelle C.J."/>
            <person name="Probst A.J."/>
            <person name="Thomas B.C."/>
            <person name="Singh A."/>
            <person name="Wilkins M.J."/>
            <person name="Karaoz U."/>
            <person name="Brodie E.L."/>
            <person name="Williams K.H."/>
            <person name="Hubbard S.S."/>
            <person name="Banfield J.F."/>
        </authorList>
    </citation>
    <scope>NUCLEOTIDE SEQUENCE [LARGE SCALE GENOMIC DNA]</scope>
</reference>
<keyword evidence="2" id="KW-0732">Signal</keyword>
<evidence type="ECO:0000256" key="1">
    <source>
        <dbReference type="SAM" id="MobiDB-lite"/>
    </source>
</evidence>